<keyword evidence="2" id="KW-1185">Reference proteome</keyword>
<name>A0ABQ7DEM6_BRACR</name>
<gene>
    <name evidence="1" type="ORF">DY000_02032099</name>
</gene>
<reference evidence="1 2" key="1">
    <citation type="journal article" date="2020" name="BMC Genomics">
        <title>Intraspecific diversification of the crop wild relative Brassica cretica Lam. using demographic model selection.</title>
        <authorList>
            <person name="Kioukis A."/>
            <person name="Michalopoulou V.A."/>
            <person name="Briers L."/>
            <person name="Pirintsos S."/>
            <person name="Studholme D.J."/>
            <person name="Pavlidis P."/>
            <person name="Sarris P.F."/>
        </authorList>
    </citation>
    <scope>NUCLEOTIDE SEQUENCE [LARGE SCALE GENOMIC DNA]</scope>
    <source>
        <strain evidence="2">cv. PFS-1207/04</strain>
    </source>
</reference>
<sequence length="236" mass="26639">MVKCTSVGEIEEEDGTIMVAHPSFIVMTAYFMGLGRYTIVMGKAHMSQIFCFRLAFCLLQVQVRSRYCNSISSRFVLTSDHLLIEEIDLGLAELGTSGNQISSSVCYGLRVLSVKLDEQDQCHRSVMARLVRYRTPNEMDPFSCLQALDRFNLGKKKDVGNDIVRTQRYNQGFKLLHVLPKIQSLTSSYVQSLTSSYVHVSSRDRSKSSSSSALLGIKVWLGRVFKSLQLRHPPQE</sequence>
<dbReference type="EMBL" id="QGKV02000649">
    <property type="protein sequence ID" value="KAF3575750.1"/>
    <property type="molecule type" value="Genomic_DNA"/>
</dbReference>
<protein>
    <submittedName>
        <fullName evidence="1">Uncharacterized protein</fullName>
    </submittedName>
</protein>
<dbReference type="Proteomes" id="UP000266723">
    <property type="component" value="Unassembled WGS sequence"/>
</dbReference>
<comment type="caution">
    <text evidence="1">The sequence shown here is derived from an EMBL/GenBank/DDBJ whole genome shotgun (WGS) entry which is preliminary data.</text>
</comment>
<evidence type="ECO:0000313" key="2">
    <source>
        <dbReference type="Proteomes" id="UP000266723"/>
    </source>
</evidence>
<organism evidence="1 2">
    <name type="scientific">Brassica cretica</name>
    <name type="common">Mustard</name>
    <dbReference type="NCBI Taxonomy" id="69181"/>
    <lineage>
        <taxon>Eukaryota</taxon>
        <taxon>Viridiplantae</taxon>
        <taxon>Streptophyta</taxon>
        <taxon>Embryophyta</taxon>
        <taxon>Tracheophyta</taxon>
        <taxon>Spermatophyta</taxon>
        <taxon>Magnoliopsida</taxon>
        <taxon>eudicotyledons</taxon>
        <taxon>Gunneridae</taxon>
        <taxon>Pentapetalae</taxon>
        <taxon>rosids</taxon>
        <taxon>malvids</taxon>
        <taxon>Brassicales</taxon>
        <taxon>Brassicaceae</taxon>
        <taxon>Brassiceae</taxon>
        <taxon>Brassica</taxon>
    </lineage>
</organism>
<accession>A0ABQ7DEM6</accession>
<proteinExistence type="predicted"/>
<evidence type="ECO:0000313" key="1">
    <source>
        <dbReference type="EMBL" id="KAF3575750.1"/>
    </source>
</evidence>